<dbReference type="InterPro" id="IPR051913">
    <property type="entry name" value="GH2_Domain-Containing"/>
</dbReference>
<feature type="signal peptide" evidence="2">
    <location>
        <begin position="1"/>
        <end position="22"/>
    </location>
</feature>
<evidence type="ECO:0000256" key="1">
    <source>
        <dbReference type="ARBA" id="ARBA00007401"/>
    </source>
</evidence>
<accession>A0AAW1P0M3</accession>
<keyword evidence="6" id="KW-1185">Reference proteome</keyword>
<dbReference type="InterPro" id="IPR008979">
    <property type="entry name" value="Galactose-bd-like_sf"/>
</dbReference>
<sequence>MRFEFLARTLVVLVVILISAYALSPEREPASSSCDGLAPSPRAKCLNAAQQIQYPESVGDGRVRLTTPWAKDVNKTAPLPEYPRPQMQRDEWLNLNGEWQFESTGADDQPPPAFGRTLKDKILVPFPAESDLSGLSVPDGEAVHMVYRRKFEVPDSWAGQKVLLHFGAVDYEARVYVNEIAVGTHRGGYNKFALDISDALKPGPSGADSSPDDSLIAESAVNELVVEVWDPTDTANIPIGKQRMHPGRPGIFYTASSGIWKTVWLEPVPKAYITNVHFHTDVQSWMKQNLLDRFMVHSSPRQQSADSRTAKIHLASASPEAQSVTRHQLREVSTREMDSVRSYFGVRSVGLGPVGPGGHLRPLINGKFVFHIGMLDQGYWPDGLYTAPTEEALVSDLILTKKLGFNTLRKHIKVEPDRWYYHADRMGILVWQDTPSWWAGHDASVQSQHPPTEAEKAQYESEMVEMIQEHKHFPCIVNWVVFNEGWGQYDTERVTRLAMSLDNTRLFDCASGWVDAPVGNLKDMHKYVGPGSPGPTDTRAAVLGEFGGLGLRVDGHRFMPERDFSYELLPDGLTLENRYLGLVEGLKHLMISPTMALSGAIYTELTDVEVEINGWATYDRRVIKVDVDALKKSHDQLIALSLSLNED</sequence>
<dbReference type="Gene3D" id="2.60.120.260">
    <property type="entry name" value="Galactose-binding domain-like"/>
    <property type="match status" value="1"/>
</dbReference>
<evidence type="ECO:0000259" key="3">
    <source>
        <dbReference type="Pfam" id="PF02836"/>
    </source>
</evidence>
<dbReference type="EMBL" id="JALJOQ010000080">
    <property type="protein sequence ID" value="KAK9800784.1"/>
    <property type="molecule type" value="Genomic_DNA"/>
</dbReference>
<reference evidence="5 6" key="1">
    <citation type="journal article" date="2024" name="Nat. Commun.">
        <title>Phylogenomics reveals the evolutionary origins of lichenization in chlorophyte algae.</title>
        <authorList>
            <person name="Puginier C."/>
            <person name="Libourel C."/>
            <person name="Otte J."/>
            <person name="Skaloud P."/>
            <person name="Haon M."/>
            <person name="Grisel S."/>
            <person name="Petersen M."/>
            <person name="Berrin J.G."/>
            <person name="Delaux P.M."/>
            <person name="Dal Grande F."/>
            <person name="Keller J."/>
        </authorList>
    </citation>
    <scope>NUCLEOTIDE SEQUENCE [LARGE SCALE GENOMIC DNA]</scope>
    <source>
        <strain evidence="5 6">SAG 2036</strain>
    </source>
</reference>
<evidence type="ECO:0008006" key="7">
    <source>
        <dbReference type="Google" id="ProtNLM"/>
    </source>
</evidence>
<protein>
    <recommendedName>
        <fullName evidence="7">Glycoside hydrolase family 2</fullName>
    </recommendedName>
</protein>
<dbReference type="Pfam" id="PF02836">
    <property type="entry name" value="Glyco_hydro_2_C"/>
    <property type="match status" value="1"/>
</dbReference>
<dbReference type="Proteomes" id="UP001465755">
    <property type="component" value="Unassembled WGS sequence"/>
</dbReference>
<comment type="caution">
    <text evidence="5">The sequence shown here is derived from an EMBL/GenBank/DDBJ whole genome shotgun (WGS) entry which is preliminary data.</text>
</comment>
<evidence type="ECO:0000313" key="6">
    <source>
        <dbReference type="Proteomes" id="UP001465755"/>
    </source>
</evidence>
<dbReference type="SUPFAM" id="SSF49785">
    <property type="entry name" value="Galactose-binding domain-like"/>
    <property type="match status" value="1"/>
</dbReference>
<dbReference type="AlphaFoldDB" id="A0AAW1P0M3"/>
<gene>
    <name evidence="5" type="ORF">WJX73_002677</name>
</gene>
<name>A0AAW1P0M3_9CHLO</name>
<organism evidence="5 6">
    <name type="scientific">Symbiochloris irregularis</name>
    <dbReference type="NCBI Taxonomy" id="706552"/>
    <lineage>
        <taxon>Eukaryota</taxon>
        <taxon>Viridiplantae</taxon>
        <taxon>Chlorophyta</taxon>
        <taxon>core chlorophytes</taxon>
        <taxon>Trebouxiophyceae</taxon>
        <taxon>Trebouxiales</taxon>
        <taxon>Trebouxiaceae</taxon>
        <taxon>Symbiochloris</taxon>
    </lineage>
</organism>
<proteinExistence type="inferred from homology"/>
<dbReference type="PANTHER" id="PTHR42732">
    <property type="entry name" value="BETA-GALACTOSIDASE"/>
    <property type="match status" value="1"/>
</dbReference>
<dbReference type="Pfam" id="PF02837">
    <property type="entry name" value="Glyco_hydro_2_N"/>
    <property type="match status" value="1"/>
</dbReference>
<dbReference type="InterPro" id="IPR006103">
    <property type="entry name" value="Glyco_hydro_2_cat"/>
</dbReference>
<feature type="domain" description="Glycoside hydrolase family 2 catalytic" evidence="3">
    <location>
        <begin position="389"/>
        <end position="514"/>
    </location>
</feature>
<feature type="domain" description="Glycosyl hydrolases family 2 sugar binding" evidence="4">
    <location>
        <begin position="141"/>
        <end position="203"/>
    </location>
</feature>
<feature type="chain" id="PRO_5043441447" description="Glycoside hydrolase family 2" evidence="2">
    <location>
        <begin position="23"/>
        <end position="647"/>
    </location>
</feature>
<dbReference type="GO" id="GO:0004553">
    <property type="term" value="F:hydrolase activity, hydrolyzing O-glycosyl compounds"/>
    <property type="evidence" value="ECO:0007669"/>
    <property type="project" value="InterPro"/>
</dbReference>
<evidence type="ECO:0000256" key="2">
    <source>
        <dbReference type="SAM" id="SignalP"/>
    </source>
</evidence>
<dbReference type="InterPro" id="IPR017853">
    <property type="entry name" value="GH"/>
</dbReference>
<comment type="similarity">
    <text evidence="1">Belongs to the glycosyl hydrolase 2 family.</text>
</comment>
<dbReference type="GO" id="GO:0005975">
    <property type="term" value="P:carbohydrate metabolic process"/>
    <property type="evidence" value="ECO:0007669"/>
    <property type="project" value="InterPro"/>
</dbReference>
<dbReference type="Gene3D" id="3.20.20.80">
    <property type="entry name" value="Glycosidases"/>
    <property type="match status" value="1"/>
</dbReference>
<dbReference type="InterPro" id="IPR006104">
    <property type="entry name" value="Glyco_hydro_2_N"/>
</dbReference>
<evidence type="ECO:0000313" key="5">
    <source>
        <dbReference type="EMBL" id="KAK9800784.1"/>
    </source>
</evidence>
<dbReference type="PANTHER" id="PTHR42732:SF2">
    <property type="entry name" value="BETA-MANNOSIDASE"/>
    <property type="match status" value="1"/>
</dbReference>
<evidence type="ECO:0000259" key="4">
    <source>
        <dbReference type="Pfam" id="PF02837"/>
    </source>
</evidence>
<dbReference type="SUPFAM" id="SSF51445">
    <property type="entry name" value="(Trans)glycosidases"/>
    <property type="match status" value="1"/>
</dbReference>
<keyword evidence="2" id="KW-0732">Signal</keyword>